<organism evidence="1 2">
    <name type="scientific">Plakobranchus ocellatus</name>
    <dbReference type="NCBI Taxonomy" id="259542"/>
    <lineage>
        <taxon>Eukaryota</taxon>
        <taxon>Metazoa</taxon>
        <taxon>Spiralia</taxon>
        <taxon>Lophotrochozoa</taxon>
        <taxon>Mollusca</taxon>
        <taxon>Gastropoda</taxon>
        <taxon>Heterobranchia</taxon>
        <taxon>Euthyneura</taxon>
        <taxon>Panpulmonata</taxon>
        <taxon>Sacoglossa</taxon>
        <taxon>Placobranchoidea</taxon>
        <taxon>Plakobranchidae</taxon>
        <taxon>Plakobranchus</taxon>
    </lineage>
</organism>
<keyword evidence="2" id="KW-1185">Reference proteome</keyword>
<accession>A0AAV4A0V0</accession>
<sequence length="215" mass="23368">MISLHCLPQPLSMLPGLHTANLWPTFIACHNHHSAPSPLLCKLIVSLHCLSQPPSMLPGLYSAILWSAFNACPNHHLCALASTLPTFTQLIAFQNSIRVPWPLLCELISAFIGCHSHQPCSLASTLPLIVSLHCLPQPPSMLPGLYSANLYSALIAYHNPRPCALASTLPLYSQPSLPSTTTIRAPWPLLCQLIICFYCLPQPPSVLPGLYSANL</sequence>
<dbReference type="EMBL" id="BLXT01003123">
    <property type="protein sequence ID" value="GFO00540.1"/>
    <property type="molecule type" value="Genomic_DNA"/>
</dbReference>
<comment type="caution">
    <text evidence="1">The sequence shown here is derived from an EMBL/GenBank/DDBJ whole genome shotgun (WGS) entry which is preliminary data.</text>
</comment>
<dbReference type="Proteomes" id="UP000735302">
    <property type="component" value="Unassembled WGS sequence"/>
</dbReference>
<reference evidence="1 2" key="1">
    <citation type="journal article" date="2021" name="Elife">
        <title>Chloroplast acquisition without the gene transfer in kleptoplastic sea slugs, Plakobranchus ocellatus.</title>
        <authorList>
            <person name="Maeda T."/>
            <person name="Takahashi S."/>
            <person name="Yoshida T."/>
            <person name="Shimamura S."/>
            <person name="Takaki Y."/>
            <person name="Nagai Y."/>
            <person name="Toyoda A."/>
            <person name="Suzuki Y."/>
            <person name="Arimoto A."/>
            <person name="Ishii H."/>
            <person name="Satoh N."/>
            <person name="Nishiyama T."/>
            <person name="Hasebe M."/>
            <person name="Maruyama T."/>
            <person name="Minagawa J."/>
            <person name="Obokata J."/>
            <person name="Shigenobu S."/>
        </authorList>
    </citation>
    <scope>NUCLEOTIDE SEQUENCE [LARGE SCALE GENOMIC DNA]</scope>
</reference>
<protein>
    <submittedName>
        <fullName evidence="1">Uncharacterized protein</fullName>
    </submittedName>
</protein>
<evidence type="ECO:0000313" key="1">
    <source>
        <dbReference type="EMBL" id="GFO00540.1"/>
    </source>
</evidence>
<proteinExistence type="predicted"/>
<dbReference type="AlphaFoldDB" id="A0AAV4A0V0"/>
<name>A0AAV4A0V0_9GAST</name>
<evidence type="ECO:0000313" key="2">
    <source>
        <dbReference type="Proteomes" id="UP000735302"/>
    </source>
</evidence>
<gene>
    <name evidence="1" type="ORF">PoB_002704500</name>
</gene>